<keyword evidence="2 15" id="KW-0963">Cytoplasm</keyword>
<evidence type="ECO:0000256" key="2">
    <source>
        <dbReference type="ARBA" id="ARBA00022490"/>
    </source>
</evidence>
<dbReference type="FunFam" id="3.40.630.70:FF:000001">
    <property type="entry name" value="Leucyl/phenylalanyl-tRNA--protein transferase"/>
    <property type="match status" value="1"/>
</dbReference>
<evidence type="ECO:0000256" key="12">
    <source>
        <dbReference type="ARBA" id="ARBA00077136"/>
    </source>
</evidence>
<sequence length="243" mass="27110">MIPWLDPRFPPRFPPPQQALPEPNGLLAAGGSLAPSWLLEAYRQGIFPWFAEGQPILWWSPAPRLVLEPQRLRVRRSLRKVLRHRGFVTTLDVDFPAVIANCARLRSEGTWITPEMIDAYVRLHELGHAHSIETWHEGRLVGGLYGVALGGVFFGESMFHLVPDASKVALVRLCAECRARGIALIDCQMSTPHLRSLGAEEIPREEFLARLARLVPERPEPQHWQGEMPAAALAEEKSGGACA</sequence>
<evidence type="ECO:0000256" key="1">
    <source>
        <dbReference type="ARBA" id="ARBA00004496"/>
    </source>
</evidence>
<dbReference type="GO" id="GO:0030163">
    <property type="term" value="P:protein catabolic process"/>
    <property type="evidence" value="ECO:0007669"/>
    <property type="project" value="UniProtKB-UniRule"/>
</dbReference>
<dbReference type="NCBIfam" id="TIGR00667">
    <property type="entry name" value="aat"/>
    <property type="match status" value="1"/>
</dbReference>
<dbReference type="InterPro" id="IPR042203">
    <property type="entry name" value="Leu/Phe-tRNA_Trfase_C"/>
</dbReference>
<comment type="similarity">
    <text evidence="9 15">Belongs to the L/F-transferase family.</text>
</comment>
<dbReference type="PANTHER" id="PTHR30098">
    <property type="entry name" value="LEUCYL/PHENYLALANYL-TRNA--PROTEIN TRANSFERASE"/>
    <property type="match status" value="1"/>
</dbReference>
<organism evidence="16 17">
    <name type="scientific">Tepidiphilus thermophilus</name>
    <dbReference type="NCBI Taxonomy" id="876478"/>
    <lineage>
        <taxon>Bacteria</taxon>
        <taxon>Pseudomonadati</taxon>
        <taxon>Pseudomonadota</taxon>
        <taxon>Hydrogenophilia</taxon>
        <taxon>Hydrogenophilales</taxon>
        <taxon>Hydrogenophilaceae</taxon>
        <taxon>Tepidiphilus</taxon>
    </lineage>
</organism>
<evidence type="ECO:0000256" key="4">
    <source>
        <dbReference type="ARBA" id="ARBA00023315"/>
    </source>
</evidence>
<evidence type="ECO:0000256" key="7">
    <source>
        <dbReference type="ARBA" id="ARBA00051538"/>
    </source>
</evidence>
<dbReference type="OrthoDB" id="5291081at2"/>
<dbReference type="RefSeq" id="WP_055423682.1">
    <property type="nucleotide sequence ID" value="NZ_CYHH01000007.1"/>
</dbReference>
<evidence type="ECO:0000256" key="15">
    <source>
        <dbReference type="HAMAP-Rule" id="MF_00688"/>
    </source>
</evidence>
<evidence type="ECO:0000256" key="5">
    <source>
        <dbReference type="ARBA" id="ARBA00050607"/>
    </source>
</evidence>
<evidence type="ECO:0000256" key="14">
    <source>
        <dbReference type="ARBA" id="ARBA00083640"/>
    </source>
</evidence>
<comment type="catalytic activity">
    <reaction evidence="7 15">
        <text>N-terminal L-lysyl-[protein] + L-leucyl-tRNA(Leu) = N-terminal L-leucyl-L-lysyl-[protein] + tRNA(Leu) + H(+)</text>
        <dbReference type="Rhea" id="RHEA:12340"/>
        <dbReference type="Rhea" id="RHEA-COMP:9613"/>
        <dbReference type="Rhea" id="RHEA-COMP:9622"/>
        <dbReference type="Rhea" id="RHEA-COMP:12670"/>
        <dbReference type="Rhea" id="RHEA-COMP:12671"/>
        <dbReference type="ChEBI" id="CHEBI:15378"/>
        <dbReference type="ChEBI" id="CHEBI:65249"/>
        <dbReference type="ChEBI" id="CHEBI:78442"/>
        <dbReference type="ChEBI" id="CHEBI:78494"/>
        <dbReference type="ChEBI" id="CHEBI:133043"/>
        <dbReference type="EC" id="2.3.2.6"/>
    </reaction>
</comment>
<dbReference type="EMBL" id="CYHH01000007">
    <property type="protein sequence ID" value="CUB07394.1"/>
    <property type="molecule type" value="Genomic_DNA"/>
</dbReference>
<dbReference type="GO" id="GO:0005737">
    <property type="term" value="C:cytoplasm"/>
    <property type="evidence" value="ECO:0007669"/>
    <property type="project" value="UniProtKB-SubCell"/>
</dbReference>
<reference evidence="17" key="1">
    <citation type="submission" date="2015-08" db="EMBL/GenBank/DDBJ databases">
        <authorList>
            <person name="Babu N.S."/>
            <person name="Beckwith C.J."/>
            <person name="Beseler K.G."/>
            <person name="Brison A."/>
            <person name="Carone J.V."/>
            <person name="Caskin T.P."/>
            <person name="Diamond M."/>
            <person name="Durham M.E."/>
            <person name="Foxe J.M."/>
            <person name="Go M."/>
            <person name="Henderson B.A."/>
            <person name="Jones I.B."/>
            <person name="McGettigan J.A."/>
            <person name="Micheletti S.J."/>
            <person name="Nasrallah M.E."/>
            <person name="Ortiz D."/>
            <person name="Piller C.R."/>
            <person name="Privatt S.R."/>
            <person name="Schneider S.L."/>
            <person name="Sharp S."/>
            <person name="Smith T.C."/>
            <person name="Stanton J.D."/>
            <person name="Ullery H.E."/>
            <person name="Wilson R.J."/>
            <person name="Serrano M.G."/>
            <person name="Buck G."/>
            <person name="Lee V."/>
            <person name="Wang Y."/>
            <person name="Carvalho R."/>
            <person name="Voegtly L."/>
            <person name="Shi R."/>
            <person name="Duckworth R."/>
            <person name="Johnson A."/>
            <person name="Loviza R."/>
            <person name="Walstead R."/>
            <person name="Shah Z."/>
            <person name="Kiflezghi M."/>
            <person name="Wade K."/>
            <person name="Ball S.L."/>
            <person name="Bradley K.W."/>
            <person name="Asai D.J."/>
            <person name="Bowman C.A."/>
            <person name="Russell D.A."/>
            <person name="Pope W.H."/>
            <person name="Jacobs-Sera D."/>
            <person name="Hendrix R.W."/>
            <person name="Hatfull G.F."/>
        </authorList>
    </citation>
    <scope>NUCLEOTIDE SEQUENCE [LARGE SCALE GENOMIC DNA]</scope>
    <source>
        <strain evidence="17">JCM 19170</strain>
    </source>
</reference>
<comment type="catalytic activity">
    <reaction evidence="5 15">
        <text>L-phenylalanyl-tRNA(Phe) + an N-terminal L-alpha-aminoacyl-[protein] = an N-terminal L-phenylalanyl-L-alpha-aminoacyl-[protein] + tRNA(Phe)</text>
        <dbReference type="Rhea" id="RHEA:43632"/>
        <dbReference type="Rhea" id="RHEA-COMP:9668"/>
        <dbReference type="Rhea" id="RHEA-COMP:9699"/>
        <dbReference type="Rhea" id="RHEA-COMP:10636"/>
        <dbReference type="Rhea" id="RHEA-COMP:10637"/>
        <dbReference type="ChEBI" id="CHEBI:78442"/>
        <dbReference type="ChEBI" id="CHEBI:78531"/>
        <dbReference type="ChEBI" id="CHEBI:78597"/>
        <dbReference type="ChEBI" id="CHEBI:83561"/>
        <dbReference type="EC" id="2.3.2.6"/>
    </reaction>
</comment>
<evidence type="ECO:0000256" key="3">
    <source>
        <dbReference type="ARBA" id="ARBA00022679"/>
    </source>
</evidence>
<dbReference type="Proteomes" id="UP000182108">
    <property type="component" value="Unassembled WGS sequence"/>
</dbReference>
<proteinExistence type="inferred from homology"/>
<comment type="function">
    <text evidence="8 15">Functions in the N-end rule pathway of protein degradation where it conjugates Leu, Phe and, less efficiently, Met from aminoacyl-tRNAs to the N-termini of proteins containing an N-terminal arginine or lysine.</text>
</comment>
<accession>A0A0K6IWG1</accession>
<dbReference type="AlphaFoldDB" id="A0A0K6IWG1"/>
<keyword evidence="3 15" id="KW-0808">Transferase</keyword>
<dbReference type="FunFam" id="3.30.70.3550:FF:000001">
    <property type="entry name" value="Leucyl/phenylalanyl-tRNA--protein transferase"/>
    <property type="match status" value="1"/>
</dbReference>
<evidence type="ECO:0000256" key="10">
    <source>
        <dbReference type="ARBA" id="ARBA00066767"/>
    </source>
</evidence>
<dbReference type="EC" id="2.3.2.6" evidence="10 15"/>
<dbReference type="InterPro" id="IPR004616">
    <property type="entry name" value="Leu/Phe-tRNA_Trfase"/>
</dbReference>
<dbReference type="InterPro" id="IPR016181">
    <property type="entry name" value="Acyl_CoA_acyltransferase"/>
</dbReference>
<dbReference type="Gene3D" id="3.40.630.70">
    <property type="entry name" value="Leucyl/phenylalanyl-tRNA-protein transferase, C-terminal domain"/>
    <property type="match status" value="1"/>
</dbReference>
<dbReference type="InterPro" id="IPR042221">
    <property type="entry name" value="Leu/Phe-tRNA_Trfase_N"/>
</dbReference>
<dbReference type="Pfam" id="PF03588">
    <property type="entry name" value="Leu_Phe_trans"/>
    <property type="match status" value="1"/>
</dbReference>
<evidence type="ECO:0000256" key="6">
    <source>
        <dbReference type="ARBA" id="ARBA00050652"/>
    </source>
</evidence>
<evidence type="ECO:0000256" key="9">
    <source>
        <dbReference type="ARBA" id="ARBA00061535"/>
    </source>
</evidence>
<evidence type="ECO:0000313" key="16">
    <source>
        <dbReference type="EMBL" id="CUB07394.1"/>
    </source>
</evidence>
<gene>
    <name evidence="15" type="primary">aat</name>
    <name evidence="16" type="ORF">Ga0061068_10733</name>
</gene>
<dbReference type="HAMAP" id="MF_00688">
    <property type="entry name" value="Leu_Phe_trans"/>
    <property type="match status" value="1"/>
</dbReference>
<evidence type="ECO:0000313" key="17">
    <source>
        <dbReference type="Proteomes" id="UP000182108"/>
    </source>
</evidence>
<dbReference type="SUPFAM" id="SSF55729">
    <property type="entry name" value="Acyl-CoA N-acyltransferases (Nat)"/>
    <property type="match status" value="1"/>
</dbReference>
<dbReference type="Gene3D" id="3.30.70.3550">
    <property type="entry name" value="Leucyl/phenylalanyl-tRNA-protein transferase, N-terminal domain"/>
    <property type="match status" value="1"/>
</dbReference>
<keyword evidence="4 15" id="KW-0012">Acyltransferase</keyword>
<protein>
    <recommendedName>
        <fullName evidence="11 15">Leucyl/phenylalanyl-tRNA--protein transferase</fullName>
        <ecNumber evidence="10 15">2.3.2.6</ecNumber>
    </recommendedName>
    <alternativeName>
        <fullName evidence="12 15">L/F-transferase</fullName>
    </alternativeName>
    <alternativeName>
        <fullName evidence="13 15">Leucyltransferase</fullName>
    </alternativeName>
    <alternativeName>
        <fullName evidence="14 15">Phenyalanyltransferase</fullName>
    </alternativeName>
</protein>
<name>A0A0K6IWG1_9PROT</name>
<evidence type="ECO:0000256" key="8">
    <source>
        <dbReference type="ARBA" id="ARBA00054043"/>
    </source>
</evidence>
<keyword evidence="17" id="KW-1185">Reference proteome</keyword>
<evidence type="ECO:0000256" key="13">
    <source>
        <dbReference type="ARBA" id="ARBA00077165"/>
    </source>
</evidence>
<dbReference type="PANTHER" id="PTHR30098:SF2">
    <property type="entry name" value="LEUCYL_PHENYLALANYL-TRNA--PROTEIN TRANSFERASE"/>
    <property type="match status" value="1"/>
</dbReference>
<comment type="subcellular location">
    <subcellularLocation>
        <location evidence="1 15">Cytoplasm</location>
    </subcellularLocation>
</comment>
<comment type="catalytic activity">
    <reaction evidence="6 15">
        <text>N-terminal L-arginyl-[protein] + L-leucyl-tRNA(Leu) = N-terminal L-leucyl-L-arginyl-[protein] + tRNA(Leu) + H(+)</text>
        <dbReference type="Rhea" id="RHEA:50416"/>
        <dbReference type="Rhea" id="RHEA-COMP:9613"/>
        <dbReference type="Rhea" id="RHEA-COMP:9622"/>
        <dbReference type="Rhea" id="RHEA-COMP:12672"/>
        <dbReference type="Rhea" id="RHEA-COMP:12673"/>
        <dbReference type="ChEBI" id="CHEBI:15378"/>
        <dbReference type="ChEBI" id="CHEBI:64719"/>
        <dbReference type="ChEBI" id="CHEBI:78442"/>
        <dbReference type="ChEBI" id="CHEBI:78494"/>
        <dbReference type="ChEBI" id="CHEBI:133044"/>
        <dbReference type="EC" id="2.3.2.6"/>
    </reaction>
</comment>
<dbReference type="GO" id="GO:0008914">
    <property type="term" value="F:leucyl-tRNA--protein transferase activity"/>
    <property type="evidence" value="ECO:0007669"/>
    <property type="project" value="UniProtKB-UniRule"/>
</dbReference>
<evidence type="ECO:0000256" key="11">
    <source>
        <dbReference type="ARBA" id="ARBA00074372"/>
    </source>
</evidence>